<dbReference type="InterPro" id="IPR036611">
    <property type="entry name" value="Trigger_fac_ribosome-bd_sf"/>
</dbReference>
<evidence type="ECO:0000256" key="5">
    <source>
        <dbReference type="ARBA" id="ARBA00022618"/>
    </source>
</evidence>
<evidence type="ECO:0000256" key="11">
    <source>
        <dbReference type="HAMAP-Rule" id="MF_00303"/>
    </source>
</evidence>
<evidence type="ECO:0000256" key="2">
    <source>
        <dbReference type="ARBA" id="ARBA00005464"/>
    </source>
</evidence>
<evidence type="ECO:0000313" key="15">
    <source>
        <dbReference type="Proteomes" id="UP001055025"/>
    </source>
</evidence>
<dbReference type="InterPro" id="IPR005215">
    <property type="entry name" value="Trig_fac"/>
</dbReference>
<dbReference type="SUPFAM" id="SSF54534">
    <property type="entry name" value="FKBP-like"/>
    <property type="match status" value="1"/>
</dbReference>
<dbReference type="SUPFAM" id="SSF109998">
    <property type="entry name" value="Triger factor/SurA peptide-binding domain-like"/>
    <property type="match status" value="1"/>
</dbReference>
<dbReference type="Pfam" id="PF05698">
    <property type="entry name" value="Trigger_C"/>
    <property type="match status" value="1"/>
</dbReference>
<evidence type="ECO:0000256" key="8">
    <source>
        <dbReference type="ARBA" id="ARBA00023235"/>
    </source>
</evidence>
<accession>A0AAV5B0A6</accession>
<keyword evidence="11" id="KW-0963">Cytoplasm</keyword>
<dbReference type="GO" id="GO:0003755">
    <property type="term" value="F:peptidyl-prolyl cis-trans isomerase activity"/>
    <property type="evidence" value="ECO:0007669"/>
    <property type="project" value="UniProtKB-UniRule"/>
</dbReference>
<sequence length="440" mass="48271">MNITVTAGDPVDSKLSADVTIPADDVNKAVAKAYKDIAKRYNFQGFRKGRAPRPVIDAAVGREAVMADATNALLSAAEPLVLNELDVVPVGDVDFGEDLESAQEKQDYTVKVTVNLIPEAELSSYDPVAISMPPADATTAEIDQQLDVLMGYQARFEDADGDHAVVSGDFVNVDVEDIENGERLAGENRMLATEAGMLPEALEEALVGMKPGDEKEVEFTQGEGDDAQTVKVKVKVKVNDIKVKVVPELTDDFAKDVFGFDGLDALRDAVSIEIKGDKDRNLPALKEERAVTELEKRLEMETVPEDYVKQVHDEIARQFVSDLQAQGQTVDSFLQMRHITIDQLLADLQLQATEHARQSIALDALARHLAIEVTDDDVKAEFSDVYDSDKAVKKAMKEFAESGQMPAVRQTIRRSKAVSWLLDNAQVTEVDEIAEKRANN</sequence>
<dbReference type="NCBIfam" id="TIGR00115">
    <property type="entry name" value="tig"/>
    <property type="match status" value="1"/>
</dbReference>
<feature type="domain" description="Trigger factor ribosome-binding bacterial" evidence="12">
    <location>
        <begin position="1"/>
        <end position="148"/>
    </location>
</feature>
<evidence type="ECO:0000256" key="7">
    <source>
        <dbReference type="ARBA" id="ARBA00023186"/>
    </source>
</evidence>
<dbReference type="EC" id="5.2.1.8" evidence="3 11"/>
<dbReference type="HAMAP" id="MF_00303">
    <property type="entry name" value="Trigger_factor_Tig"/>
    <property type="match status" value="1"/>
</dbReference>
<keyword evidence="6 11" id="KW-0697">Rotamase</keyword>
<keyword evidence="7 11" id="KW-0143">Chaperone</keyword>
<evidence type="ECO:0000256" key="1">
    <source>
        <dbReference type="ARBA" id="ARBA00000971"/>
    </source>
</evidence>
<keyword evidence="8 11" id="KW-0413">Isomerase</keyword>
<keyword evidence="15" id="KW-1185">Reference proteome</keyword>
<dbReference type="InterPro" id="IPR008881">
    <property type="entry name" value="Trigger_fac_ribosome-bd_bac"/>
</dbReference>
<proteinExistence type="inferred from homology"/>
<keyword evidence="9 11" id="KW-0131">Cell cycle</keyword>
<dbReference type="InterPro" id="IPR008880">
    <property type="entry name" value="Trigger_fac_C"/>
</dbReference>
<dbReference type="AlphaFoldDB" id="A0AAV5B0A6"/>
<evidence type="ECO:0000313" key="14">
    <source>
        <dbReference type="EMBL" id="GJM55087.1"/>
    </source>
</evidence>
<dbReference type="Gene3D" id="3.10.50.40">
    <property type="match status" value="1"/>
</dbReference>
<organism evidence="14 15">
    <name type="scientific">Granulimonas faecalis</name>
    <dbReference type="NCBI Taxonomy" id="2894155"/>
    <lineage>
        <taxon>Bacteria</taxon>
        <taxon>Bacillati</taxon>
        <taxon>Actinomycetota</taxon>
        <taxon>Coriobacteriia</taxon>
        <taxon>Coriobacteriales</taxon>
        <taxon>Kribbibacteriaceae</taxon>
        <taxon>Granulimonas</taxon>
    </lineage>
</organism>
<comment type="function">
    <text evidence="11">Involved in protein export. Acts as a chaperone by maintaining the newly synthesized protein in an open conformation. Functions as a peptidyl-prolyl cis-trans isomerase.</text>
</comment>
<comment type="subcellular location">
    <subcellularLocation>
        <location evidence="11">Cytoplasm</location>
    </subcellularLocation>
    <text evidence="11">About half TF is bound to the ribosome near the polypeptide exit tunnel while the other half is free in the cytoplasm.</text>
</comment>
<evidence type="ECO:0000259" key="13">
    <source>
        <dbReference type="Pfam" id="PF05698"/>
    </source>
</evidence>
<dbReference type="InterPro" id="IPR027304">
    <property type="entry name" value="Trigger_fact/SurA_dom_sf"/>
</dbReference>
<dbReference type="Proteomes" id="UP001055025">
    <property type="component" value="Unassembled WGS sequence"/>
</dbReference>
<dbReference type="GO" id="GO:0006457">
    <property type="term" value="P:protein folding"/>
    <property type="evidence" value="ECO:0007669"/>
    <property type="project" value="UniProtKB-UniRule"/>
</dbReference>
<dbReference type="Gene3D" id="3.30.70.1050">
    <property type="entry name" value="Trigger factor ribosome-binding domain"/>
    <property type="match status" value="1"/>
</dbReference>
<dbReference type="Pfam" id="PF05697">
    <property type="entry name" value="Trigger_N"/>
    <property type="match status" value="1"/>
</dbReference>
<evidence type="ECO:0000259" key="12">
    <source>
        <dbReference type="Pfam" id="PF05697"/>
    </source>
</evidence>
<dbReference type="GO" id="GO:0015031">
    <property type="term" value="P:protein transport"/>
    <property type="evidence" value="ECO:0007669"/>
    <property type="project" value="UniProtKB-UniRule"/>
</dbReference>
<dbReference type="EMBL" id="BQKC01000001">
    <property type="protein sequence ID" value="GJM55087.1"/>
    <property type="molecule type" value="Genomic_DNA"/>
</dbReference>
<evidence type="ECO:0000256" key="9">
    <source>
        <dbReference type="ARBA" id="ARBA00023306"/>
    </source>
</evidence>
<dbReference type="Gene3D" id="1.10.3120.10">
    <property type="entry name" value="Trigger factor, C-terminal domain"/>
    <property type="match status" value="1"/>
</dbReference>
<comment type="similarity">
    <text evidence="2 11">Belongs to the FKBP-type PPIase family. Tig subfamily.</text>
</comment>
<evidence type="ECO:0000256" key="10">
    <source>
        <dbReference type="ARBA" id="ARBA00029986"/>
    </source>
</evidence>
<dbReference type="InterPro" id="IPR037041">
    <property type="entry name" value="Trigger_fac_C_sf"/>
</dbReference>
<name>A0AAV5B0A6_9ACTN</name>
<dbReference type="RefSeq" id="WP_265590700.1">
    <property type="nucleotide sequence ID" value="NZ_BQKC01000001.1"/>
</dbReference>
<evidence type="ECO:0000256" key="4">
    <source>
        <dbReference type="ARBA" id="ARBA00016902"/>
    </source>
</evidence>
<comment type="caution">
    <text evidence="14">The sequence shown here is derived from an EMBL/GenBank/DDBJ whole genome shotgun (WGS) entry which is preliminary data.</text>
</comment>
<comment type="catalytic activity">
    <reaction evidence="1 11">
        <text>[protein]-peptidylproline (omega=180) = [protein]-peptidylproline (omega=0)</text>
        <dbReference type="Rhea" id="RHEA:16237"/>
        <dbReference type="Rhea" id="RHEA-COMP:10747"/>
        <dbReference type="Rhea" id="RHEA-COMP:10748"/>
        <dbReference type="ChEBI" id="CHEBI:83833"/>
        <dbReference type="ChEBI" id="CHEBI:83834"/>
        <dbReference type="EC" id="5.2.1.8"/>
    </reaction>
</comment>
<dbReference type="SUPFAM" id="SSF102735">
    <property type="entry name" value="Trigger factor ribosome-binding domain"/>
    <property type="match status" value="1"/>
</dbReference>
<dbReference type="GO" id="GO:0051301">
    <property type="term" value="P:cell division"/>
    <property type="evidence" value="ECO:0007669"/>
    <property type="project" value="UniProtKB-KW"/>
</dbReference>
<dbReference type="GO" id="GO:0005737">
    <property type="term" value="C:cytoplasm"/>
    <property type="evidence" value="ECO:0007669"/>
    <property type="project" value="UniProtKB-SubCell"/>
</dbReference>
<keyword evidence="5 11" id="KW-0132">Cell division</keyword>
<feature type="domain" description="Trigger factor C-terminal" evidence="13">
    <location>
        <begin position="263"/>
        <end position="422"/>
    </location>
</feature>
<reference evidence="14" key="1">
    <citation type="journal article" date="2022" name="Int. J. Syst. Evol. Microbiol.">
        <title>Granulimonas faecalis gen. nov., sp. nov., and Leptogranulimonas caecicola gen. nov., sp. nov., novel lactate-producing Atopobiaceae bacteria isolated from mouse intestines, and an emended description of the family Atopobiaceae.</title>
        <authorList>
            <person name="Morinaga K."/>
            <person name="Kusada H."/>
            <person name="Sakamoto S."/>
            <person name="Murakami T."/>
            <person name="Toyoda A."/>
            <person name="Mori H."/>
            <person name="Meng X.Y."/>
            <person name="Takashino M."/>
            <person name="Murotomi K."/>
            <person name="Tamaki H."/>
        </authorList>
    </citation>
    <scope>NUCLEOTIDE SEQUENCE</scope>
    <source>
        <strain evidence="14">OPF53</strain>
    </source>
</reference>
<evidence type="ECO:0000256" key="6">
    <source>
        <dbReference type="ARBA" id="ARBA00023110"/>
    </source>
</evidence>
<evidence type="ECO:0000256" key="3">
    <source>
        <dbReference type="ARBA" id="ARBA00013194"/>
    </source>
</evidence>
<protein>
    <recommendedName>
        <fullName evidence="4 11">Trigger factor</fullName>
        <shortName evidence="11">TF</shortName>
        <ecNumber evidence="3 11">5.2.1.8</ecNumber>
    </recommendedName>
    <alternativeName>
        <fullName evidence="10 11">PPIase</fullName>
    </alternativeName>
</protein>
<gene>
    <name evidence="11 14" type="primary">tig</name>
    <name evidence="14" type="ORF">ATOP_07420</name>
</gene>
<dbReference type="InterPro" id="IPR046357">
    <property type="entry name" value="PPIase_dom_sf"/>
</dbReference>
<comment type="domain">
    <text evidence="11">Consists of 3 domains; the N-terminus binds the ribosome, the middle domain has PPIase activity, while the C-terminus has intrinsic chaperone activity on its own.</text>
</comment>
<dbReference type="PIRSF" id="PIRSF003095">
    <property type="entry name" value="Trigger_factor"/>
    <property type="match status" value="1"/>
</dbReference>